<comment type="caution">
    <text evidence="1">The sequence shown here is derived from an EMBL/GenBank/DDBJ whole genome shotgun (WGS) entry which is preliminary data.</text>
</comment>
<evidence type="ECO:0000313" key="2">
    <source>
        <dbReference type="Proteomes" id="UP000320653"/>
    </source>
</evidence>
<keyword evidence="2" id="KW-1185">Reference proteome</keyword>
<sequence length="93" mass="10167">METPSDFTQFVVEVVITAREITPRRSVELGTIHGFCTEVAHKRASHLLEFLASVNGLAALSAALSQMPDLVIAEDVSGSMWTFVRPDVKPNIL</sequence>
<name>A0A561R9C5_9HYPH</name>
<gene>
    <name evidence="1" type="ORF">FHW37_1011016</name>
</gene>
<protein>
    <submittedName>
        <fullName evidence="1">Uncharacterized protein</fullName>
    </submittedName>
</protein>
<dbReference type="Proteomes" id="UP000320653">
    <property type="component" value="Unassembled WGS sequence"/>
</dbReference>
<dbReference type="RefSeq" id="WP_145633306.1">
    <property type="nucleotide sequence ID" value="NZ_VIWP01000001.1"/>
</dbReference>
<accession>A0A561R9C5</accession>
<reference evidence="1 2" key="1">
    <citation type="submission" date="2019-06" db="EMBL/GenBank/DDBJ databases">
        <title>Sorghum-associated microbial communities from plants grown in Nebraska, USA.</title>
        <authorList>
            <person name="Schachtman D."/>
        </authorList>
    </citation>
    <scope>NUCLEOTIDE SEQUENCE [LARGE SCALE GENOMIC DNA]</scope>
    <source>
        <strain evidence="1 2">1225</strain>
    </source>
</reference>
<organism evidence="1 2">
    <name type="scientific">Neorhizobium alkalisoli</name>
    <dbReference type="NCBI Taxonomy" id="528178"/>
    <lineage>
        <taxon>Bacteria</taxon>
        <taxon>Pseudomonadati</taxon>
        <taxon>Pseudomonadota</taxon>
        <taxon>Alphaproteobacteria</taxon>
        <taxon>Hyphomicrobiales</taxon>
        <taxon>Rhizobiaceae</taxon>
        <taxon>Rhizobium/Agrobacterium group</taxon>
        <taxon>Neorhizobium</taxon>
    </lineage>
</organism>
<proteinExistence type="predicted"/>
<dbReference type="OrthoDB" id="8411579at2"/>
<dbReference type="AlphaFoldDB" id="A0A561R9C5"/>
<dbReference type="EMBL" id="VIWP01000001">
    <property type="protein sequence ID" value="TWF59210.1"/>
    <property type="molecule type" value="Genomic_DNA"/>
</dbReference>
<evidence type="ECO:0000313" key="1">
    <source>
        <dbReference type="EMBL" id="TWF59210.1"/>
    </source>
</evidence>